<evidence type="ECO:0000313" key="3">
    <source>
        <dbReference type="Proteomes" id="UP001281761"/>
    </source>
</evidence>
<dbReference type="EMBL" id="JARBJD010000229">
    <property type="protein sequence ID" value="KAK2946389.1"/>
    <property type="molecule type" value="Genomic_DNA"/>
</dbReference>
<feature type="compositionally biased region" description="Basic and acidic residues" evidence="1">
    <location>
        <begin position="353"/>
        <end position="367"/>
    </location>
</feature>
<proteinExistence type="predicted"/>
<feature type="region of interest" description="Disordered" evidence="1">
    <location>
        <begin position="1"/>
        <end position="39"/>
    </location>
</feature>
<organism evidence="2 3">
    <name type="scientific">Blattamonas nauphoetae</name>
    <dbReference type="NCBI Taxonomy" id="2049346"/>
    <lineage>
        <taxon>Eukaryota</taxon>
        <taxon>Metamonada</taxon>
        <taxon>Preaxostyla</taxon>
        <taxon>Oxymonadida</taxon>
        <taxon>Blattamonas</taxon>
    </lineage>
</organism>
<comment type="caution">
    <text evidence="2">The sequence shown here is derived from an EMBL/GenBank/DDBJ whole genome shotgun (WGS) entry which is preliminary data.</text>
</comment>
<gene>
    <name evidence="2" type="ORF">BLNAU_18640</name>
</gene>
<name>A0ABQ9X4Z5_9EUKA</name>
<protein>
    <submittedName>
        <fullName evidence="2">Uncharacterized protein</fullName>
    </submittedName>
</protein>
<feature type="region of interest" description="Disordered" evidence="1">
    <location>
        <begin position="272"/>
        <end position="309"/>
    </location>
</feature>
<sequence>MADITPEQTKPTEAPPVAAPPTYYSYVTPGTTDAVPQDQAAPDQLTPALDRQALPYPPAMLLQGTPRQTQGYQEGLTEMTPNLQLRNMLFDDSYLFASGLGSLEADAMYLMGVSQRVEHAEPGPENTWEGEECQELPPGKHGGYIVSARHRRFRIILTVHDSRVGTVYLLNRGDTETSSHKVGQNSVPNRYRIAVTNLHKLFMCEYENKRFYVQACEEGARAFNGDTTTSAWVATLKFYSPGRKNPRLSGPLYFGIALRPIQEACPGVEYIPRKAGRRSTTRPRDEDEDEQDFEGQQGDSTQFDGQGFGKQDAASITANQQLIQQQMIQMHWQAYNMQAAQQYRQQALQAQSEKAEEEKGEKETKTE</sequence>
<dbReference type="Proteomes" id="UP001281761">
    <property type="component" value="Unassembled WGS sequence"/>
</dbReference>
<accession>A0ABQ9X4Z5</accession>
<feature type="compositionally biased region" description="Low complexity" evidence="1">
    <location>
        <begin position="340"/>
        <end position="351"/>
    </location>
</feature>
<evidence type="ECO:0000256" key="1">
    <source>
        <dbReference type="SAM" id="MobiDB-lite"/>
    </source>
</evidence>
<reference evidence="2 3" key="1">
    <citation type="journal article" date="2022" name="bioRxiv">
        <title>Genomics of Preaxostyla Flagellates Illuminates Evolutionary Transitions and the Path Towards Mitochondrial Loss.</title>
        <authorList>
            <person name="Novak L.V.F."/>
            <person name="Treitli S.C."/>
            <person name="Pyrih J."/>
            <person name="Halakuc P."/>
            <person name="Pipaliya S.V."/>
            <person name="Vacek V."/>
            <person name="Brzon O."/>
            <person name="Soukal P."/>
            <person name="Eme L."/>
            <person name="Dacks J.B."/>
            <person name="Karnkowska A."/>
            <person name="Elias M."/>
            <person name="Hampl V."/>
        </authorList>
    </citation>
    <scope>NUCLEOTIDE SEQUENCE [LARGE SCALE GENOMIC DNA]</scope>
    <source>
        <strain evidence="2">NAU3</strain>
        <tissue evidence="2">Gut</tissue>
    </source>
</reference>
<feature type="region of interest" description="Disordered" evidence="1">
    <location>
        <begin position="340"/>
        <end position="367"/>
    </location>
</feature>
<evidence type="ECO:0000313" key="2">
    <source>
        <dbReference type="EMBL" id="KAK2946389.1"/>
    </source>
</evidence>
<keyword evidence="3" id="KW-1185">Reference proteome</keyword>